<sequence>MKREMDLVRDLLLQIEEFDQGYGGDVEIQAGDHEPQVVAEHLRLLLEARLIEGDAVPDDEYAFDHILPTRLTWSGHDFLDTVRDPEIWKKTKEGALSAKGFTLDLLQDLAKGFIKKQIEERTGIAL</sequence>
<reference evidence="1" key="2">
    <citation type="journal article" date="2016" name="Front. Microbiol.">
        <title>The Regulatory Protein RosR Affects Rhizobium leguminosarum bv. trifolii Protein Profiles, Cell Surface Properties, and Symbiosis with Clover.</title>
        <authorList>
            <person name="Rachwal K."/>
            <person name="Boguszewska A."/>
            <person name="Kopcinska J."/>
            <person name="Karas M."/>
            <person name="Tchorzewski M."/>
            <person name="Janczarek M."/>
        </authorList>
    </citation>
    <scope>NUCLEOTIDE SEQUENCE</scope>
    <source>
        <strain evidence="1">Rt24.2</strain>
    </source>
</reference>
<organism evidence="1">
    <name type="scientific">Rhizobium leguminosarum bv. trifolii</name>
    <dbReference type="NCBI Taxonomy" id="386"/>
    <lineage>
        <taxon>Bacteria</taxon>
        <taxon>Pseudomonadati</taxon>
        <taxon>Pseudomonadota</taxon>
        <taxon>Alphaproteobacteria</taxon>
        <taxon>Hyphomicrobiales</taxon>
        <taxon>Rhizobiaceae</taxon>
        <taxon>Rhizobium/Agrobacterium group</taxon>
        <taxon>Rhizobium</taxon>
    </lineage>
</organism>
<evidence type="ECO:0008006" key="2">
    <source>
        <dbReference type="Google" id="ProtNLM"/>
    </source>
</evidence>
<dbReference type="AlphaFoldDB" id="A0A1B8R8N4"/>
<dbReference type="InterPro" id="IPR019650">
    <property type="entry name" value="DUF2513"/>
</dbReference>
<dbReference type="EMBL" id="KX489634">
    <property type="protein sequence ID" value="AOO91998.1"/>
    <property type="molecule type" value="Genomic_DNA"/>
</dbReference>
<dbReference type="Pfam" id="PF10711">
    <property type="entry name" value="DUF2513"/>
    <property type="match status" value="1"/>
</dbReference>
<proteinExistence type="predicted"/>
<protein>
    <recommendedName>
        <fullName evidence="2">DUF2513 domain-containing protein</fullName>
    </recommendedName>
</protein>
<dbReference type="RefSeq" id="WP_065277127.1">
    <property type="nucleotide sequence ID" value="NZ_MAMO01000059.1"/>
</dbReference>
<name>A0A1B8R8N4_RHILT</name>
<reference evidence="1" key="1">
    <citation type="journal article" date="2015" name="BMC Genomics">
        <title>Transcriptome profiling of a Rhizobium leguminosarum bv. trifolii rosR mutant reveals the role of the transcriptional regulator RosR in motility, synthesis of cell-surface components, and other cellular processes.</title>
        <authorList>
            <person name="Rachwal K."/>
            <person name="Matczynska E."/>
            <person name="Janczarek M."/>
        </authorList>
    </citation>
    <scope>NUCLEOTIDE SEQUENCE</scope>
    <source>
        <strain evidence="1">Rt24.2</strain>
    </source>
</reference>
<evidence type="ECO:0000313" key="1">
    <source>
        <dbReference type="EMBL" id="AOO91998.1"/>
    </source>
</evidence>
<accession>A0A1B8R8N4</accession>